<dbReference type="Pfam" id="PF12850">
    <property type="entry name" value="Metallophos_2"/>
    <property type="match status" value="1"/>
</dbReference>
<gene>
    <name evidence="4" type="ORF">AALO17_19460</name>
</gene>
<protein>
    <recommendedName>
        <fullName evidence="2">Phosphoesterase</fullName>
        <ecNumber evidence="2">3.1.4.-</ecNumber>
    </recommendedName>
</protein>
<dbReference type="EC" id="3.1.4.-" evidence="2"/>
<dbReference type="KEGG" id="fro:AALO17_19460"/>
<evidence type="ECO:0000256" key="1">
    <source>
        <dbReference type="ARBA" id="ARBA00008950"/>
    </source>
</evidence>
<keyword evidence="5" id="KW-1185">Reference proteome</keyword>
<dbReference type="Gene3D" id="3.60.21.10">
    <property type="match status" value="1"/>
</dbReference>
<dbReference type="GO" id="GO:0046872">
    <property type="term" value="F:metal ion binding"/>
    <property type="evidence" value="ECO:0007669"/>
    <property type="project" value="UniProtKB-KW"/>
</dbReference>
<dbReference type="AlphaFoldDB" id="A0A140DWQ3"/>
<proteinExistence type="inferred from homology"/>
<accession>A0A140DWQ3</accession>
<dbReference type="GeneID" id="78478558"/>
<keyword evidence="2" id="KW-0479">Metal-binding</keyword>
<dbReference type="SUPFAM" id="SSF56300">
    <property type="entry name" value="Metallo-dependent phosphatases"/>
    <property type="match status" value="1"/>
</dbReference>
<comment type="cofactor">
    <cofactor evidence="2">
        <name>a divalent metal cation</name>
        <dbReference type="ChEBI" id="CHEBI:60240"/>
    </cofactor>
</comment>
<dbReference type="PANTHER" id="PTHR11124">
    <property type="entry name" value="VACUOLAR SORTING PROTEIN VPS29"/>
    <property type="match status" value="1"/>
</dbReference>
<evidence type="ECO:0000256" key="2">
    <source>
        <dbReference type="RuleBase" id="RU362039"/>
    </source>
</evidence>
<dbReference type="InterPro" id="IPR024654">
    <property type="entry name" value="Calcineurin-like_PHP_lpxH"/>
</dbReference>
<dbReference type="InterPro" id="IPR000979">
    <property type="entry name" value="Phosphodiesterase_MJ0936/Vps29"/>
</dbReference>
<dbReference type="NCBIfam" id="TIGR00040">
    <property type="entry name" value="yfcE"/>
    <property type="match status" value="1"/>
</dbReference>
<dbReference type="Proteomes" id="UP000069771">
    <property type="component" value="Chromosome"/>
</dbReference>
<comment type="similarity">
    <text evidence="1 2">Belongs to the metallophosphoesterase superfamily. YfcE family.</text>
</comment>
<dbReference type="OrthoDB" id="9800565at2"/>
<reference evidence="4 5" key="1">
    <citation type="journal article" date="2016" name="Gut Pathog.">
        <title>Whole genome sequencing of "Faecalibaculum rodentium" ALO17, isolated from C57BL/6J laboratory mouse feces.</title>
        <authorList>
            <person name="Lim S."/>
            <person name="Chang D.H."/>
            <person name="Ahn S."/>
            <person name="Kim B.C."/>
        </authorList>
    </citation>
    <scope>NUCLEOTIDE SEQUENCE [LARGE SCALE GENOMIC DNA]</scope>
    <source>
        <strain evidence="4 5">Alo17</strain>
    </source>
</reference>
<dbReference type="EMBL" id="CP011391">
    <property type="protein sequence ID" value="AMK55080.1"/>
    <property type="molecule type" value="Genomic_DNA"/>
</dbReference>
<evidence type="ECO:0000313" key="5">
    <source>
        <dbReference type="Proteomes" id="UP000069771"/>
    </source>
</evidence>
<sequence length="156" mass="17154">MHFIIAGDSHGYTERLDELKQIPADGYIFTGDLTDDPARISGWSAVAGNNDQYFGIKLPPMTIVDAGDHKILVMHGHQFPAGQRHRRLATLAKKFGCDIAVYGHSHVPVIDEEDGVLILNPGSVYRSRDGKGTSYMILDTGGHIPRAEIIRKKFAS</sequence>
<organism evidence="4 5">
    <name type="scientific">Faecalibaculum rodentium</name>
    <dbReference type="NCBI Taxonomy" id="1702221"/>
    <lineage>
        <taxon>Bacteria</taxon>
        <taxon>Bacillati</taxon>
        <taxon>Bacillota</taxon>
        <taxon>Erysipelotrichia</taxon>
        <taxon>Erysipelotrichales</taxon>
        <taxon>Erysipelotrichaceae</taxon>
        <taxon>Faecalibaculum</taxon>
    </lineage>
</organism>
<evidence type="ECO:0000259" key="3">
    <source>
        <dbReference type="Pfam" id="PF12850"/>
    </source>
</evidence>
<dbReference type="InterPro" id="IPR029052">
    <property type="entry name" value="Metallo-depent_PP-like"/>
</dbReference>
<name>A0A140DWQ3_9FIRM</name>
<dbReference type="GO" id="GO:0016787">
    <property type="term" value="F:hydrolase activity"/>
    <property type="evidence" value="ECO:0007669"/>
    <property type="project" value="UniProtKB-UniRule"/>
</dbReference>
<evidence type="ECO:0000313" key="4">
    <source>
        <dbReference type="EMBL" id="AMK55080.1"/>
    </source>
</evidence>
<dbReference type="STRING" id="1702221.AALO17_19460"/>
<dbReference type="RefSeq" id="WP_067558313.1">
    <property type="nucleotide sequence ID" value="NZ_CAMNXC010000018.1"/>
</dbReference>
<feature type="domain" description="Calcineurin-like phosphoesterase" evidence="3">
    <location>
        <begin position="1"/>
        <end position="140"/>
    </location>
</feature>